<organism evidence="2 3">
    <name type="scientific">Diabrotica virgifera virgifera</name>
    <name type="common">western corn rootworm</name>
    <dbReference type="NCBI Taxonomy" id="50390"/>
    <lineage>
        <taxon>Eukaryota</taxon>
        <taxon>Metazoa</taxon>
        <taxon>Ecdysozoa</taxon>
        <taxon>Arthropoda</taxon>
        <taxon>Hexapoda</taxon>
        <taxon>Insecta</taxon>
        <taxon>Pterygota</taxon>
        <taxon>Neoptera</taxon>
        <taxon>Endopterygota</taxon>
        <taxon>Coleoptera</taxon>
        <taxon>Polyphaga</taxon>
        <taxon>Cucujiformia</taxon>
        <taxon>Chrysomeloidea</taxon>
        <taxon>Chrysomelidae</taxon>
        <taxon>Galerucinae</taxon>
        <taxon>Diabroticina</taxon>
        <taxon>Diabroticites</taxon>
        <taxon>Diabrotica</taxon>
    </lineage>
</organism>
<proteinExistence type="predicted"/>
<evidence type="ECO:0000313" key="2">
    <source>
        <dbReference type="EnsemblMetazoa" id="XP_050507924.1"/>
    </source>
</evidence>
<keyword evidence="3" id="KW-1185">Reference proteome</keyword>
<evidence type="ECO:0000256" key="1">
    <source>
        <dbReference type="SAM" id="MobiDB-lite"/>
    </source>
</evidence>
<dbReference type="GeneID" id="126885402"/>
<feature type="compositionally biased region" description="Polar residues" evidence="1">
    <location>
        <begin position="201"/>
        <end position="211"/>
    </location>
</feature>
<dbReference type="Proteomes" id="UP001652700">
    <property type="component" value="Unplaced"/>
</dbReference>
<reference evidence="2" key="1">
    <citation type="submission" date="2025-05" db="UniProtKB">
        <authorList>
            <consortium name="EnsemblMetazoa"/>
        </authorList>
    </citation>
    <scope>IDENTIFICATION</scope>
</reference>
<evidence type="ECO:0008006" key="4">
    <source>
        <dbReference type="Google" id="ProtNLM"/>
    </source>
</evidence>
<feature type="region of interest" description="Disordered" evidence="1">
    <location>
        <begin position="153"/>
        <end position="213"/>
    </location>
</feature>
<name>A0ABM5KCK5_DIAVI</name>
<accession>A0ABM5KCK5</accession>
<evidence type="ECO:0000313" key="3">
    <source>
        <dbReference type="Proteomes" id="UP001652700"/>
    </source>
</evidence>
<dbReference type="RefSeq" id="XP_050507924.1">
    <property type="nucleotide sequence ID" value="XM_050651967.1"/>
</dbReference>
<feature type="compositionally biased region" description="Low complexity" evidence="1">
    <location>
        <begin position="174"/>
        <end position="200"/>
    </location>
</feature>
<dbReference type="EnsemblMetazoa" id="XM_050651967.1">
    <property type="protein sequence ID" value="XP_050507924.1"/>
    <property type="gene ID" value="LOC126885402"/>
</dbReference>
<protein>
    <recommendedName>
        <fullName evidence="4">Dentin sialophosphoprotein-like</fullName>
    </recommendedName>
</protein>
<sequence>MTGMDTAIRRKETYFTITRLDPGVSEKSLKKSIRSYTGIPEEEVDVRFLRTNKYGEQVATITVRPSKAEELRKYGSIKENTSDNKEYHTYVGESKPDTIQSIKRSRYDTDELLKNTLHEKVNIALSLNAENVGESNKDGSQSMKLTLSDAVEANVTDHESTSEKVTISNRFRSRSSSTSSSSSSFYSTYSSSSSSSSCSSLINEPSTSKQHTMVKPNYQISLINTDESDADLSDFDLTFQLDNNKNKVASSSESCASDSLLHSSNSELIKKTRKRLRNTSTWKQNVISKLRNT</sequence>